<accession>A0A0F0L1L9</accession>
<dbReference type="Proteomes" id="UP000033448">
    <property type="component" value="Unassembled WGS sequence"/>
</dbReference>
<dbReference type="AlphaFoldDB" id="A0A0F0L1L9"/>
<organism evidence="1 2">
    <name type="scientific">Microbacterium azadirachtae</name>
    <dbReference type="NCBI Taxonomy" id="582680"/>
    <lineage>
        <taxon>Bacteria</taxon>
        <taxon>Bacillati</taxon>
        <taxon>Actinomycetota</taxon>
        <taxon>Actinomycetes</taxon>
        <taxon>Micrococcales</taxon>
        <taxon>Microbacteriaceae</taxon>
        <taxon>Microbacterium</taxon>
    </lineage>
</organism>
<keyword evidence="2" id="KW-1185">Reference proteome</keyword>
<gene>
    <name evidence="1" type="ORF">RL72_00916</name>
</gene>
<dbReference type="EMBL" id="JYIT01000063">
    <property type="protein sequence ID" value="KJL26584.1"/>
    <property type="molecule type" value="Genomic_DNA"/>
</dbReference>
<comment type="caution">
    <text evidence="1">The sequence shown here is derived from an EMBL/GenBank/DDBJ whole genome shotgun (WGS) entry which is preliminary data.</text>
</comment>
<proteinExistence type="predicted"/>
<evidence type="ECO:0000313" key="1">
    <source>
        <dbReference type="EMBL" id="KJL26584.1"/>
    </source>
</evidence>
<evidence type="ECO:0000313" key="2">
    <source>
        <dbReference type="Proteomes" id="UP000033448"/>
    </source>
</evidence>
<sequence length="90" mass="9872">MGGWDHHHQRGLCDKRGSLDEEFEVAHDSTSIACHAIRPLAGRNRLLTNDGLWGLTKMSAPASAIVAASAWPRSDATKYAWRSSQTVTKL</sequence>
<protein>
    <submittedName>
        <fullName evidence="1">Uncharacterized protein</fullName>
    </submittedName>
</protein>
<reference evidence="1 2" key="1">
    <citation type="submission" date="2015-02" db="EMBL/GenBank/DDBJ databases">
        <title>Draft genome sequences of ten Microbacterium spp. with emphasis on heavy metal contaminated environments.</title>
        <authorList>
            <person name="Corretto E."/>
        </authorList>
    </citation>
    <scope>NUCLEOTIDE SEQUENCE [LARGE SCALE GENOMIC DNA]</scope>
    <source>
        <strain evidence="1 2">DSM 23848</strain>
    </source>
</reference>
<name>A0A0F0L1L9_9MICO</name>